<dbReference type="InterPro" id="IPR015712">
    <property type="entry name" value="DNA-dir_RNA_pol_su2"/>
</dbReference>
<evidence type="ECO:0000256" key="2">
    <source>
        <dbReference type="ARBA" id="ARBA00022478"/>
    </source>
</evidence>
<keyword evidence="2" id="KW-0240">DNA-directed RNA polymerase</keyword>
<name>A0A382TQJ6_9ZZZZ</name>
<evidence type="ECO:0000259" key="6">
    <source>
        <dbReference type="Pfam" id="PF04561"/>
    </source>
</evidence>
<dbReference type="Pfam" id="PF04561">
    <property type="entry name" value="RNA_pol_Rpb2_2"/>
    <property type="match status" value="1"/>
</dbReference>
<proteinExistence type="predicted"/>
<dbReference type="InterPro" id="IPR007644">
    <property type="entry name" value="RNA_pol_bsu_protrusion"/>
</dbReference>
<feature type="domain" description="RNA polymerase beta subunit protrusion" evidence="7">
    <location>
        <begin position="26"/>
        <end position="134"/>
    </location>
</feature>
<dbReference type="GO" id="GO:0032549">
    <property type="term" value="F:ribonucleoside binding"/>
    <property type="evidence" value="ECO:0007669"/>
    <property type="project" value="InterPro"/>
</dbReference>
<evidence type="ECO:0000256" key="3">
    <source>
        <dbReference type="ARBA" id="ARBA00022679"/>
    </source>
</evidence>
<evidence type="ECO:0000259" key="7">
    <source>
        <dbReference type="Pfam" id="PF04563"/>
    </source>
</evidence>
<evidence type="ECO:0000256" key="1">
    <source>
        <dbReference type="ARBA" id="ARBA00012418"/>
    </source>
</evidence>
<keyword evidence="3" id="KW-0808">Transferase</keyword>
<dbReference type="EC" id="2.7.7.6" evidence="1"/>
<sequence>METKEFFIKNRTSFSHIDEMLAVPDLLAIQTIAFQQFLQEFMAPEAREDSGLQGVLNSVFPLEDSHRNYVLQYNSYYLGQPKYTPDECIDRGVTFSAPLRVKLALHITDENNKNEYAQSIEQDVYFGNIPYMTEKGTFIINGAERVIVSQLQRSPGVFFDESTHPNGTKLFTARIIPARGSWVDFTTDINDCLFVIIDRRRKFPVTMLLRALGYSTNSDICK</sequence>
<dbReference type="Gene3D" id="3.90.1100.10">
    <property type="match status" value="1"/>
</dbReference>
<dbReference type="GO" id="GO:0006351">
    <property type="term" value="P:DNA-templated transcription"/>
    <property type="evidence" value="ECO:0007669"/>
    <property type="project" value="InterPro"/>
</dbReference>
<organism evidence="8">
    <name type="scientific">marine metagenome</name>
    <dbReference type="NCBI Taxonomy" id="408172"/>
    <lineage>
        <taxon>unclassified sequences</taxon>
        <taxon>metagenomes</taxon>
        <taxon>ecological metagenomes</taxon>
    </lineage>
</organism>
<evidence type="ECO:0000256" key="4">
    <source>
        <dbReference type="ARBA" id="ARBA00022695"/>
    </source>
</evidence>
<reference evidence="8" key="1">
    <citation type="submission" date="2018-05" db="EMBL/GenBank/DDBJ databases">
        <authorList>
            <person name="Lanie J.A."/>
            <person name="Ng W.-L."/>
            <person name="Kazmierczak K.M."/>
            <person name="Andrzejewski T.M."/>
            <person name="Davidsen T.M."/>
            <person name="Wayne K.J."/>
            <person name="Tettelin H."/>
            <person name="Glass J.I."/>
            <person name="Rusch D."/>
            <person name="Podicherti R."/>
            <person name="Tsui H.-C.T."/>
            <person name="Winkler M.E."/>
        </authorList>
    </citation>
    <scope>NUCLEOTIDE SEQUENCE</scope>
</reference>
<dbReference type="Pfam" id="PF04563">
    <property type="entry name" value="RNA_pol_Rpb2_1"/>
    <property type="match status" value="1"/>
</dbReference>
<accession>A0A382TQJ6</accession>
<evidence type="ECO:0000313" key="8">
    <source>
        <dbReference type="EMBL" id="SVD23738.1"/>
    </source>
</evidence>
<dbReference type="SUPFAM" id="SSF64484">
    <property type="entry name" value="beta and beta-prime subunits of DNA dependent RNA-polymerase"/>
    <property type="match status" value="1"/>
</dbReference>
<dbReference type="PANTHER" id="PTHR20856">
    <property type="entry name" value="DNA-DIRECTED RNA POLYMERASE I SUBUNIT 2"/>
    <property type="match status" value="1"/>
</dbReference>
<evidence type="ECO:0000256" key="5">
    <source>
        <dbReference type="ARBA" id="ARBA00023163"/>
    </source>
</evidence>
<dbReference type="GO" id="GO:0003677">
    <property type="term" value="F:DNA binding"/>
    <property type="evidence" value="ECO:0007669"/>
    <property type="project" value="InterPro"/>
</dbReference>
<dbReference type="GO" id="GO:0003899">
    <property type="term" value="F:DNA-directed RNA polymerase activity"/>
    <property type="evidence" value="ECO:0007669"/>
    <property type="project" value="UniProtKB-EC"/>
</dbReference>
<feature type="domain" description="RNA polymerase Rpb2" evidence="6">
    <location>
        <begin position="153"/>
        <end position="221"/>
    </location>
</feature>
<keyword evidence="5" id="KW-0804">Transcription</keyword>
<dbReference type="AlphaFoldDB" id="A0A382TQJ6"/>
<feature type="non-terminal residue" evidence="8">
    <location>
        <position position="222"/>
    </location>
</feature>
<dbReference type="InterPro" id="IPR007642">
    <property type="entry name" value="RNA_pol_Rpb2_2"/>
</dbReference>
<keyword evidence="4" id="KW-0548">Nucleotidyltransferase</keyword>
<dbReference type="GO" id="GO:0000428">
    <property type="term" value="C:DNA-directed RNA polymerase complex"/>
    <property type="evidence" value="ECO:0007669"/>
    <property type="project" value="UniProtKB-KW"/>
</dbReference>
<gene>
    <name evidence="8" type="ORF">METZ01_LOCUS376592</name>
</gene>
<dbReference type="EMBL" id="UINC01138037">
    <property type="protein sequence ID" value="SVD23738.1"/>
    <property type="molecule type" value="Genomic_DNA"/>
</dbReference>
<protein>
    <recommendedName>
        <fullName evidence="1">DNA-directed RNA polymerase</fullName>
        <ecNumber evidence="1">2.7.7.6</ecNumber>
    </recommendedName>
</protein>